<dbReference type="AlphaFoldDB" id="A0A645ABX0"/>
<evidence type="ECO:0000256" key="8">
    <source>
        <dbReference type="ARBA" id="ARBA00029440"/>
    </source>
</evidence>
<proteinExistence type="inferred from homology"/>
<dbReference type="Pfam" id="PF14748">
    <property type="entry name" value="P5CR_dimer"/>
    <property type="match status" value="1"/>
</dbReference>
<gene>
    <name evidence="11" type="primary">proC_26</name>
    <name evidence="11" type="ORF">SDC9_96934</name>
</gene>
<dbReference type="InterPro" id="IPR000304">
    <property type="entry name" value="Pyrroline-COOH_reductase"/>
</dbReference>
<accession>A0A645ABX0</accession>
<feature type="domain" description="Pyrroline-5-carboxylate reductase catalytic N-terminal" evidence="9">
    <location>
        <begin position="3"/>
        <end position="99"/>
    </location>
</feature>
<dbReference type="GO" id="GO:0004735">
    <property type="term" value="F:pyrroline-5-carboxylate reductase activity"/>
    <property type="evidence" value="ECO:0007669"/>
    <property type="project" value="UniProtKB-EC"/>
</dbReference>
<feature type="domain" description="Pyrroline-5-carboxylate reductase dimerisation" evidence="10">
    <location>
        <begin position="162"/>
        <end position="265"/>
    </location>
</feature>
<evidence type="ECO:0000256" key="2">
    <source>
        <dbReference type="ARBA" id="ARBA00005525"/>
    </source>
</evidence>
<dbReference type="Gene3D" id="3.40.50.720">
    <property type="entry name" value="NAD(P)-binding Rossmann-like Domain"/>
    <property type="match status" value="1"/>
</dbReference>
<dbReference type="NCBIfam" id="TIGR00112">
    <property type="entry name" value="proC"/>
    <property type="match status" value="1"/>
</dbReference>
<dbReference type="PIRSF" id="PIRSF000193">
    <property type="entry name" value="Pyrrol-5-carb_rd"/>
    <property type="match status" value="1"/>
</dbReference>
<dbReference type="InterPro" id="IPR029036">
    <property type="entry name" value="P5CR_dimer"/>
</dbReference>
<dbReference type="GO" id="GO:0055129">
    <property type="term" value="P:L-proline biosynthetic process"/>
    <property type="evidence" value="ECO:0007669"/>
    <property type="project" value="TreeGrafter"/>
</dbReference>
<dbReference type="InterPro" id="IPR028939">
    <property type="entry name" value="P5C_Rdtase_cat_N"/>
</dbReference>
<dbReference type="GO" id="GO:0005737">
    <property type="term" value="C:cytoplasm"/>
    <property type="evidence" value="ECO:0007669"/>
    <property type="project" value="UniProtKB-SubCell"/>
</dbReference>
<evidence type="ECO:0000256" key="3">
    <source>
        <dbReference type="ARBA" id="ARBA00022490"/>
    </source>
</evidence>
<name>A0A645ABX0_9ZZZZ</name>
<keyword evidence="4" id="KW-0028">Amino-acid biosynthesis</keyword>
<dbReference type="Gene3D" id="1.10.3730.10">
    <property type="entry name" value="ProC C-terminal domain-like"/>
    <property type="match status" value="1"/>
</dbReference>
<dbReference type="SUPFAM" id="SSF51735">
    <property type="entry name" value="NAD(P)-binding Rossmann-fold domains"/>
    <property type="match status" value="1"/>
</dbReference>
<sequence>MNYGFIGAGNMASAIIKGMTLGTKSFDGKSIFACALHKSTTDKLSEECGINSCGSASEVIANSDVLILAVKPAVLADVIAPIKNEILRKKPLVISIAAGKTLEYLKELLGNELLIVRVMPNINAKVGCSTSGFCTTENVFSEQKELVKALFETIGSITEIPEKLFGIHGVLGGAAPAFAYLYIDALARAAVKAGMPKKQALELTAQTVLGSAKMVLESGEHPWALIDQVCSPGGTTIEGICTLEANQFEATIHKAFDAVYEKDKRL</sequence>
<evidence type="ECO:0000313" key="11">
    <source>
        <dbReference type="EMBL" id="MPM50198.1"/>
    </source>
</evidence>
<dbReference type="PROSITE" id="PS00521">
    <property type="entry name" value="P5CR"/>
    <property type="match status" value="1"/>
</dbReference>
<dbReference type="EC" id="1.5.1.2" evidence="11"/>
<dbReference type="FunFam" id="1.10.3730.10:FF:000001">
    <property type="entry name" value="Pyrroline-5-carboxylate reductase"/>
    <property type="match status" value="1"/>
</dbReference>
<dbReference type="InterPro" id="IPR008927">
    <property type="entry name" value="6-PGluconate_DH-like_C_sf"/>
</dbReference>
<comment type="subcellular location">
    <subcellularLocation>
        <location evidence="1">Cytoplasm</location>
    </subcellularLocation>
</comment>
<evidence type="ECO:0000256" key="6">
    <source>
        <dbReference type="ARBA" id="ARBA00022857"/>
    </source>
</evidence>
<keyword evidence="7 11" id="KW-0560">Oxidoreductase</keyword>
<evidence type="ECO:0000259" key="10">
    <source>
        <dbReference type="Pfam" id="PF14748"/>
    </source>
</evidence>
<keyword evidence="5" id="KW-0641">Proline biosynthesis</keyword>
<evidence type="ECO:0000256" key="7">
    <source>
        <dbReference type="ARBA" id="ARBA00023002"/>
    </source>
</evidence>
<evidence type="ECO:0000256" key="1">
    <source>
        <dbReference type="ARBA" id="ARBA00004496"/>
    </source>
</evidence>
<comment type="caution">
    <text evidence="11">The sequence shown here is derived from an EMBL/GenBank/DDBJ whole genome shotgun (WGS) entry which is preliminary data.</text>
</comment>
<keyword evidence="3" id="KW-0963">Cytoplasm</keyword>
<organism evidence="11">
    <name type="scientific">bioreactor metagenome</name>
    <dbReference type="NCBI Taxonomy" id="1076179"/>
    <lineage>
        <taxon>unclassified sequences</taxon>
        <taxon>metagenomes</taxon>
        <taxon>ecological metagenomes</taxon>
    </lineage>
</organism>
<protein>
    <submittedName>
        <fullName evidence="11">Pyrroline-5-carboxylate reductase</fullName>
        <ecNumber evidence="11">1.5.1.2</ecNumber>
    </submittedName>
</protein>
<dbReference type="PANTHER" id="PTHR11645:SF0">
    <property type="entry name" value="PYRROLINE-5-CARBOXYLATE REDUCTASE 3"/>
    <property type="match status" value="1"/>
</dbReference>
<comment type="similarity">
    <text evidence="2">Belongs to the pyrroline-5-carboxylate reductase family.</text>
</comment>
<dbReference type="PANTHER" id="PTHR11645">
    <property type="entry name" value="PYRROLINE-5-CARBOXYLATE REDUCTASE"/>
    <property type="match status" value="1"/>
</dbReference>
<evidence type="ECO:0000256" key="5">
    <source>
        <dbReference type="ARBA" id="ARBA00022650"/>
    </source>
</evidence>
<evidence type="ECO:0000259" key="9">
    <source>
        <dbReference type="Pfam" id="PF03807"/>
    </source>
</evidence>
<evidence type="ECO:0000256" key="4">
    <source>
        <dbReference type="ARBA" id="ARBA00022605"/>
    </source>
</evidence>
<comment type="pathway">
    <text evidence="8">Amino-acid biosynthesis.</text>
</comment>
<reference evidence="11" key="1">
    <citation type="submission" date="2019-08" db="EMBL/GenBank/DDBJ databases">
        <authorList>
            <person name="Kucharzyk K."/>
            <person name="Murdoch R.W."/>
            <person name="Higgins S."/>
            <person name="Loffler F."/>
        </authorList>
    </citation>
    <scope>NUCLEOTIDE SEQUENCE</scope>
</reference>
<keyword evidence="6" id="KW-0521">NADP</keyword>
<dbReference type="FunFam" id="3.40.50.720:FF:000190">
    <property type="entry name" value="Pyrroline-5-carboxylate reductase"/>
    <property type="match status" value="1"/>
</dbReference>
<dbReference type="InterPro" id="IPR036291">
    <property type="entry name" value="NAD(P)-bd_dom_sf"/>
</dbReference>
<dbReference type="SUPFAM" id="SSF48179">
    <property type="entry name" value="6-phosphogluconate dehydrogenase C-terminal domain-like"/>
    <property type="match status" value="1"/>
</dbReference>
<dbReference type="HAMAP" id="MF_01925">
    <property type="entry name" value="P5C_reductase"/>
    <property type="match status" value="1"/>
</dbReference>
<dbReference type="Pfam" id="PF03807">
    <property type="entry name" value="F420_oxidored"/>
    <property type="match status" value="1"/>
</dbReference>
<dbReference type="InterPro" id="IPR053790">
    <property type="entry name" value="P5CR-like_CS"/>
</dbReference>
<dbReference type="EMBL" id="VSSQ01012859">
    <property type="protein sequence ID" value="MPM50198.1"/>
    <property type="molecule type" value="Genomic_DNA"/>
</dbReference>